<organism evidence="1 2">
    <name type="scientific">Phytophthora rubi</name>
    <dbReference type="NCBI Taxonomy" id="129364"/>
    <lineage>
        <taxon>Eukaryota</taxon>
        <taxon>Sar</taxon>
        <taxon>Stramenopiles</taxon>
        <taxon>Oomycota</taxon>
        <taxon>Peronosporomycetes</taxon>
        <taxon>Peronosporales</taxon>
        <taxon>Peronosporaceae</taxon>
        <taxon>Phytophthora</taxon>
    </lineage>
</organism>
<gene>
    <name evidence="1" type="ORF">PR003_g3581</name>
</gene>
<dbReference type="EMBL" id="QXFT01000127">
    <property type="protein sequence ID" value="KAE9353983.1"/>
    <property type="molecule type" value="Genomic_DNA"/>
</dbReference>
<comment type="caution">
    <text evidence="1">The sequence shown here is derived from an EMBL/GenBank/DDBJ whole genome shotgun (WGS) entry which is preliminary data.</text>
</comment>
<protein>
    <submittedName>
        <fullName evidence="1">Uncharacterized protein</fullName>
    </submittedName>
</protein>
<evidence type="ECO:0000313" key="1">
    <source>
        <dbReference type="EMBL" id="KAE9353983.1"/>
    </source>
</evidence>
<sequence>MIGFLLAELLKHGYTDQDALLLGNLWDAMISNELYCSGASWEYRYF</sequence>
<name>A0A6A4FPM4_9STRA</name>
<accession>A0A6A4FPM4</accession>
<proteinExistence type="predicted"/>
<evidence type="ECO:0000313" key="2">
    <source>
        <dbReference type="Proteomes" id="UP000434957"/>
    </source>
</evidence>
<keyword evidence="2" id="KW-1185">Reference proteome</keyword>
<dbReference type="Proteomes" id="UP000434957">
    <property type="component" value="Unassembled WGS sequence"/>
</dbReference>
<reference evidence="1 2" key="1">
    <citation type="submission" date="2018-08" db="EMBL/GenBank/DDBJ databases">
        <title>Genomic investigation of the strawberry pathogen Phytophthora fragariae indicates pathogenicity is determined by transcriptional variation in three key races.</title>
        <authorList>
            <person name="Adams T.M."/>
            <person name="Armitage A.D."/>
            <person name="Sobczyk M.K."/>
            <person name="Bates H.J."/>
            <person name="Dunwell J.M."/>
            <person name="Nellist C.F."/>
            <person name="Harrison R.J."/>
        </authorList>
    </citation>
    <scope>NUCLEOTIDE SEQUENCE [LARGE SCALE GENOMIC DNA]</scope>
    <source>
        <strain evidence="1 2">SCRP333</strain>
    </source>
</reference>
<dbReference type="AlphaFoldDB" id="A0A6A4FPM4"/>